<keyword evidence="3" id="KW-1185">Reference proteome</keyword>
<name>A0A6I0F1Y7_9FIRM</name>
<proteinExistence type="predicted"/>
<comment type="caution">
    <text evidence="2">The sequence shown here is derived from an EMBL/GenBank/DDBJ whole genome shotgun (WGS) entry which is preliminary data.</text>
</comment>
<evidence type="ECO:0000313" key="2">
    <source>
        <dbReference type="EMBL" id="KAB2953328.1"/>
    </source>
</evidence>
<feature type="transmembrane region" description="Helical" evidence="1">
    <location>
        <begin position="66"/>
        <end position="85"/>
    </location>
</feature>
<protein>
    <submittedName>
        <fullName evidence="2">Exopolysaccharide biosynthesis protein</fullName>
    </submittedName>
</protein>
<gene>
    <name evidence="2" type="ORF">F9B85_05295</name>
</gene>
<dbReference type="EMBL" id="WBXO01000003">
    <property type="protein sequence ID" value="KAB2953328.1"/>
    <property type="molecule type" value="Genomic_DNA"/>
</dbReference>
<dbReference type="PIRSF" id="PIRSF033239">
    <property type="entry name" value="ExoD"/>
    <property type="match status" value="1"/>
</dbReference>
<dbReference type="PANTHER" id="PTHR41795">
    <property type="entry name" value="EXOPOLYSACCHARIDE SYNTHESIS PROTEIN"/>
    <property type="match status" value="1"/>
</dbReference>
<accession>A0A6I0F1Y7</accession>
<dbReference type="Pfam" id="PF06055">
    <property type="entry name" value="ExoD"/>
    <property type="match status" value="1"/>
</dbReference>
<keyword evidence="1" id="KW-1133">Transmembrane helix</keyword>
<reference evidence="2 3" key="1">
    <citation type="submission" date="2019-10" db="EMBL/GenBank/DDBJ databases">
        <title>Whole-genome sequence of the extremophile Heliorestis acidaminivorans DSM 24790.</title>
        <authorList>
            <person name="Kyndt J.A."/>
            <person name="Meyer T.E."/>
        </authorList>
    </citation>
    <scope>NUCLEOTIDE SEQUENCE [LARGE SCALE GENOMIC DNA]</scope>
    <source>
        <strain evidence="2 3">DSM 24790</strain>
    </source>
</reference>
<sequence>MLANKSRIKHQSFSKLLLSIARNIPGQGMTIRQLIDQLGERGLLTVCMVLTLPFLIPLSIPGSSIPFGLAIILAGMALILNRPLWLPQGFADKEIASDSLKYILESGAKLLAKLEKLMRPRFLVLTEADMMIRFNVFLIIFSAFLLMAPLPLPLSNTIPAYAVLFLAAGSLERDGYLLIAGYLLIIISLIYFAVVALLGAVGMEVLFLLTIEDYLGSLMA</sequence>
<dbReference type="PANTHER" id="PTHR41795:SF1">
    <property type="entry name" value="EXOPOLYSACCHARIDE SYNTHESIS PROTEIN"/>
    <property type="match status" value="1"/>
</dbReference>
<organism evidence="2 3">
    <name type="scientific">Heliorestis acidaminivorans</name>
    <dbReference type="NCBI Taxonomy" id="553427"/>
    <lineage>
        <taxon>Bacteria</taxon>
        <taxon>Bacillati</taxon>
        <taxon>Bacillota</taxon>
        <taxon>Clostridia</taxon>
        <taxon>Eubacteriales</taxon>
        <taxon>Heliobacteriaceae</taxon>
        <taxon>Heliorestis</taxon>
    </lineage>
</organism>
<dbReference type="RefSeq" id="WP_151619276.1">
    <property type="nucleotide sequence ID" value="NZ_WBXO01000003.1"/>
</dbReference>
<keyword evidence="1" id="KW-0472">Membrane</keyword>
<dbReference type="InterPro" id="IPR010331">
    <property type="entry name" value="ExoD"/>
</dbReference>
<keyword evidence="1" id="KW-0812">Transmembrane</keyword>
<feature type="transmembrane region" description="Helical" evidence="1">
    <location>
        <begin position="183"/>
        <end position="211"/>
    </location>
</feature>
<dbReference type="AlphaFoldDB" id="A0A6I0F1Y7"/>
<evidence type="ECO:0000256" key="1">
    <source>
        <dbReference type="SAM" id="Phobius"/>
    </source>
</evidence>
<evidence type="ECO:0000313" key="3">
    <source>
        <dbReference type="Proteomes" id="UP000468766"/>
    </source>
</evidence>
<dbReference type="Proteomes" id="UP000468766">
    <property type="component" value="Unassembled WGS sequence"/>
</dbReference>
<dbReference type="OrthoDB" id="21339at2"/>
<feature type="transmembrane region" description="Helical" evidence="1">
    <location>
        <begin position="42"/>
        <end position="60"/>
    </location>
</feature>